<dbReference type="EMBL" id="GDJX01015976">
    <property type="protein sequence ID" value="JAT51960.1"/>
    <property type="molecule type" value="Transcribed_RNA"/>
</dbReference>
<dbReference type="Gene3D" id="1.25.40.10">
    <property type="entry name" value="Tetratricopeptide repeat domain"/>
    <property type="match status" value="3"/>
</dbReference>
<comment type="similarity">
    <text evidence="1">Belongs to the PPR family. P subfamily.</text>
</comment>
<evidence type="ECO:0000313" key="5">
    <source>
        <dbReference type="EMBL" id="JAT51960.1"/>
    </source>
</evidence>
<dbReference type="SUPFAM" id="SSF48452">
    <property type="entry name" value="TPR-like"/>
    <property type="match status" value="1"/>
</dbReference>
<protein>
    <submittedName>
        <fullName evidence="5">Pentatricopeptide repeat-containing protein At2g20710, mitochondrial</fullName>
    </submittedName>
</protein>
<feature type="repeat" description="PPR" evidence="4">
    <location>
        <begin position="171"/>
        <end position="205"/>
    </location>
</feature>
<dbReference type="PROSITE" id="PS51375">
    <property type="entry name" value="PPR"/>
    <property type="match status" value="1"/>
</dbReference>
<dbReference type="InterPro" id="IPR019734">
    <property type="entry name" value="TPR_rpt"/>
</dbReference>
<dbReference type="InterPro" id="IPR011990">
    <property type="entry name" value="TPR-like_helical_dom_sf"/>
</dbReference>
<accession>A0A1D1YBF5</accession>
<gene>
    <name evidence="5" type="primary">At2g20710_1</name>
    <name evidence="5" type="ORF">g.51971</name>
</gene>
<dbReference type="GO" id="GO:0005739">
    <property type="term" value="C:mitochondrion"/>
    <property type="evidence" value="ECO:0007669"/>
    <property type="project" value="TreeGrafter"/>
</dbReference>
<dbReference type="Pfam" id="PF01535">
    <property type="entry name" value="PPR"/>
    <property type="match status" value="2"/>
</dbReference>
<dbReference type="AlphaFoldDB" id="A0A1D1YBF5"/>
<keyword evidence="3" id="KW-0802">TPR repeat</keyword>
<reference evidence="5" key="1">
    <citation type="submission" date="2015-07" db="EMBL/GenBank/DDBJ databases">
        <title>Transcriptome Assembly of Anthurium amnicola.</title>
        <authorList>
            <person name="Suzuki J."/>
        </authorList>
    </citation>
    <scope>NUCLEOTIDE SEQUENCE</scope>
</reference>
<dbReference type="InterPro" id="IPR002885">
    <property type="entry name" value="PPR_rpt"/>
</dbReference>
<sequence>MPPKLSVSGRSLLPMRDVLRCSITRAQFSTAVGHRDDSLLVRVLQVVDPRASVVPVLEQWVADGNSVQKTELLKLTKIMKDYRRERHALEVSHWMSDRRYFTLSPKDIACRLGLIYKVHGIKEVEKYFDQIPKGVLAFGPYDVLLRCYVEENNVKKAEALAQTMEELELGSSFSYNLLMKLYSQTGQQEKINNLLKEMEEKGISPDKFTFYILINAFGFACNVDGIEKLLKEMKKDPRIVIDWYTLALVAKGYMQAGCKDKAITMLKKAENLVPLRKNKIAFSFLLTLYGDLEQKDDLYRIWNHYSTSERTINSVYSCMIGSLLKLDDIEGAERILETWESCFIIYDFRVPSILIAAYCKRHLFEKAESYINTAIARGRKPSAYTWDRLASAYLEDKRIQKAVETLKKALVIAPCFWKPNPVTVDASLEYFEQQGDVEGAENFVRLLRPIACLTREVYHRLLKTYILARKPVSSVLGHMEQDGFNVDNETTKILEDMTCLKS</sequence>
<feature type="repeat" description="TPR" evidence="3">
    <location>
        <begin position="383"/>
        <end position="416"/>
    </location>
</feature>
<dbReference type="Pfam" id="PF13041">
    <property type="entry name" value="PPR_2"/>
    <property type="match status" value="1"/>
</dbReference>
<evidence type="ECO:0000256" key="1">
    <source>
        <dbReference type="ARBA" id="ARBA00007626"/>
    </source>
</evidence>
<name>A0A1D1YBF5_9ARAE</name>
<dbReference type="PANTHER" id="PTHR45717">
    <property type="entry name" value="OS12G0527900 PROTEIN"/>
    <property type="match status" value="1"/>
</dbReference>
<keyword evidence="2" id="KW-0677">Repeat</keyword>
<proteinExistence type="inferred from homology"/>
<dbReference type="GO" id="GO:0003729">
    <property type="term" value="F:mRNA binding"/>
    <property type="evidence" value="ECO:0007669"/>
    <property type="project" value="UniProtKB-ARBA"/>
</dbReference>
<evidence type="ECO:0000256" key="2">
    <source>
        <dbReference type="ARBA" id="ARBA00022737"/>
    </source>
</evidence>
<dbReference type="PROSITE" id="PS50005">
    <property type="entry name" value="TPR"/>
    <property type="match status" value="1"/>
</dbReference>
<dbReference type="NCBIfam" id="TIGR00756">
    <property type="entry name" value="PPR"/>
    <property type="match status" value="1"/>
</dbReference>
<organism evidence="5">
    <name type="scientific">Anthurium amnicola</name>
    <dbReference type="NCBI Taxonomy" id="1678845"/>
    <lineage>
        <taxon>Eukaryota</taxon>
        <taxon>Viridiplantae</taxon>
        <taxon>Streptophyta</taxon>
        <taxon>Embryophyta</taxon>
        <taxon>Tracheophyta</taxon>
        <taxon>Spermatophyta</taxon>
        <taxon>Magnoliopsida</taxon>
        <taxon>Liliopsida</taxon>
        <taxon>Araceae</taxon>
        <taxon>Pothoideae</taxon>
        <taxon>Potheae</taxon>
        <taxon>Anthurium</taxon>
    </lineage>
</organism>
<evidence type="ECO:0000256" key="4">
    <source>
        <dbReference type="PROSITE-ProRule" id="PRU00708"/>
    </source>
</evidence>
<dbReference type="PANTHER" id="PTHR45717:SF10">
    <property type="entry name" value="OS10G0501000 PROTEIN"/>
    <property type="match status" value="1"/>
</dbReference>
<evidence type="ECO:0000256" key="3">
    <source>
        <dbReference type="PROSITE-ProRule" id="PRU00339"/>
    </source>
</evidence>